<evidence type="ECO:0000313" key="2">
    <source>
        <dbReference type="Proteomes" id="UP001432027"/>
    </source>
</evidence>
<evidence type="ECO:0000313" key="1">
    <source>
        <dbReference type="EMBL" id="GMS84457.1"/>
    </source>
</evidence>
<name>A0AAV5SNW5_9BILA</name>
<dbReference type="Proteomes" id="UP001432027">
    <property type="component" value="Unassembled WGS sequence"/>
</dbReference>
<accession>A0AAV5SNW5</accession>
<feature type="non-terminal residue" evidence="1">
    <location>
        <position position="1"/>
    </location>
</feature>
<sequence length="244" mass="27973">DLSPRVSAIPFPLDVSTSSRSGHDLPPVLEGISLDMEPALFETLQLVLLSLPVGTRRKVQLLIKFIKDISNNHCLTLQDNRENRYVALDELCDCILSAKDEYLVDIALSHSERINLVSMMIDNESKLFRIPDDFQARVENVLIDRRRTKLEFDDNSPSMAPPAPNFCQRIQPEVYSAQMKDTNSALRSLLDDIINNTRMTVSERDKKLKAFEKNHPSIFHERFPVKVKKPEGGFLHKIFRSRNE</sequence>
<dbReference type="PANTHER" id="PTHR16206">
    <property type="entry name" value="DEP DOMAIN-CONTAINING"/>
    <property type="match status" value="1"/>
</dbReference>
<dbReference type="EMBL" id="BTSX01000002">
    <property type="protein sequence ID" value="GMS84457.1"/>
    <property type="molecule type" value="Genomic_DNA"/>
</dbReference>
<reference evidence="1" key="1">
    <citation type="submission" date="2023-10" db="EMBL/GenBank/DDBJ databases">
        <title>Genome assembly of Pristionchus species.</title>
        <authorList>
            <person name="Yoshida K."/>
            <person name="Sommer R.J."/>
        </authorList>
    </citation>
    <scope>NUCLEOTIDE SEQUENCE</scope>
    <source>
        <strain evidence="1">RS0144</strain>
    </source>
</reference>
<protein>
    <submittedName>
        <fullName evidence="1">Uncharacterized protein</fullName>
    </submittedName>
</protein>
<organism evidence="1 2">
    <name type="scientific">Pristionchus entomophagus</name>
    <dbReference type="NCBI Taxonomy" id="358040"/>
    <lineage>
        <taxon>Eukaryota</taxon>
        <taxon>Metazoa</taxon>
        <taxon>Ecdysozoa</taxon>
        <taxon>Nematoda</taxon>
        <taxon>Chromadorea</taxon>
        <taxon>Rhabditida</taxon>
        <taxon>Rhabditina</taxon>
        <taxon>Diplogasteromorpha</taxon>
        <taxon>Diplogasteroidea</taxon>
        <taxon>Neodiplogasteridae</taxon>
        <taxon>Pristionchus</taxon>
    </lineage>
</organism>
<proteinExistence type="predicted"/>
<dbReference type="AlphaFoldDB" id="A0AAV5SNW5"/>
<keyword evidence="2" id="KW-1185">Reference proteome</keyword>
<dbReference type="PANTHER" id="PTHR16206:SF4">
    <property type="entry name" value="PROTEIN LET-99"/>
    <property type="match status" value="1"/>
</dbReference>
<gene>
    <name evidence="1" type="ORF">PENTCL1PPCAC_6632</name>
</gene>
<comment type="caution">
    <text evidence="1">The sequence shown here is derived from an EMBL/GenBank/DDBJ whole genome shotgun (WGS) entry which is preliminary data.</text>
</comment>